<feature type="region of interest" description="Disordered" evidence="1">
    <location>
        <begin position="17"/>
        <end position="39"/>
    </location>
</feature>
<protein>
    <submittedName>
        <fullName evidence="3">Uncharacterized protein</fullName>
    </submittedName>
</protein>
<feature type="compositionally biased region" description="Polar residues" evidence="1">
    <location>
        <begin position="20"/>
        <end position="39"/>
    </location>
</feature>
<evidence type="ECO:0000256" key="1">
    <source>
        <dbReference type="SAM" id="MobiDB-lite"/>
    </source>
</evidence>
<organism evidence="2 3">
    <name type="scientific">Ditylenchus dipsaci</name>
    <dbReference type="NCBI Taxonomy" id="166011"/>
    <lineage>
        <taxon>Eukaryota</taxon>
        <taxon>Metazoa</taxon>
        <taxon>Ecdysozoa</taxon>
        <taxon>Nematoda</taxon>
        <taxon>Chromadorea</taxon>
        <taxon>Rhabditida</taxon>
        <taxon>Tylenchina</taxon>
        <taxon>Tylenchomorpha</taxon>
        <taxon>Sphaerularioidea</taxon>
        <taxon>Anguinidae</taxon>
        <taxon>Anguininae</taxon>
        <taxon>Ditylenchus</taxon>
    </lineage>
</organism>
<proteinExistence type="predicted"/>
<accession>A0A915DR87</accession>
<dbReference type="AlphaFoldDB" id="A0A915DR87"/>
<sequence>MTEVAVKVIATIPVVKRDTSSMGSTQSNCPRQQQGVDPNQQSALKAIHSNQEQSSGSPAKKATVKSSCVARRRKSRCWSLLLAIPVTRNHVGVILKNVEAEPSYKPATTKQKCVLEETQKLLVENNNVLSFGCENAAVTPTIASNTQCTKETTAISGIKKKKESRLTRRFTALNFGNMKNTVKNGCSDNADATSVQRNSSMPSMIAGTVVGKPSRISN</sequence>
<dbReference type="Proteomes" id="UP000887574">
    <property type="component" value="Unplaced"/>
</dbReference>
<reference evidence="3" key="1">
    <citation type="submission" date="2022-11" db="UniProtKB">
        <authorList>
            <consortium name="WormBaseParasite"/>
        </authorList>
    </citation>
    <scope>IDENTIFICATION</scope>
</reference>
<evidence type="ECO:0000313" key="3">
    <source>
        <dbReference type="WBParaSite" id="jg22077"/>
    </source>
</evidence>
<dbReference type="WBParaSite" id="jg22077">
    <property type="protein sequence ID" value="jg22077"/>
    <property type="gene ID" value="jg22077"/>
</dbReference>
<name>A0A915DR87_9BILA</name>
<feature type="compositionally biased region" description="Polar residues" evidence="1">
    <location>
        <begin position="47"/>
        <end position="57"/>
    </location>
</feature>
<evidence type="ECO:0000313" key="2">
    <source>
        <dbReference type="Proteomes" id="UP000887574"/>
    </source>
</evidence>
<feature type="region of interest" description="Disordered" evidence="1">
    <location>
        <begin position="47"/>
        <end position="66"/>
    </location>
</feature>
<keyword evidence="2" id="KW-1185">Reference proteome</keyword>